<reference evidence="1" key="1">
    <citation type="journal article" date="2020" name="Fungal Divers.">
        <title>Resolving the Mortierellaceae phylogeny through synthesis of multi-gene phylogenetics and phylogenomics.</title>
        <authorList>
            <person name="Vandepol N."/>
            <person name="Liber J."/>
            <person name="Desiro A."/>
            <person name="Na H."/>
            <person name="Kennedy M."/>
            <person name="Barry K."/>
            <person name="Grigoriev I.V."/>
            <person name="Miller A.N."/>
            <person name="O'Donnell K."/>
            <person name="Stajich J.E."/>
            <person name="Bonito G."/>
        </authorList>
    </citation>
    <scope>NUCLEOTIDE SEQUENCE</scope>
    <source>
        <strain evidence="1">KOD948</strain>
    </source>
</reference>
<proteinExistence type="predicted"/>
<comment type="caution">
    <text evidence="1">The sequence shown here is derived from an EMBL/GenBank/DDBJ whole genome shotgun (WGS) entry which is preliminary data.</text>
</comment>
<organism evidence="1 2">
    <name type="scientific">Mortierella polycephala</name>
    <dbReference type="NCBI Taxonomy" id="41804"/>
    <lineage>
        <taxon>Eukaryota</taxon>
        <taxon>Fungi</taxon>
        <taxon>Fungi incertae sedis</taxon>
        <taxon>Mucoromycota</taxon>
        <taxon>Mortierellomycotina</taxon>
        <taxon>Mortierellomycetes</taxon>
        <taxon>Mortierellales</taxon>
        <taxon>Mortierellaceae</taxon>
        <taxon>Mortierella</taxon>
    </lineage>
</organism>
<name>A0A9P6PGB1_9FUNG</name>
<keyword evidence="2" id="KW-1185">Reference proteome</keyword>
<gene>
    <name evidence="1" type="ORF">BG011_003200</name>
</gene>
<dbReference type="OrthoDB" id="2405020at2759"/>
<accession>A0A9P6PGB1</accession>
<sequence length="145" mass="16970">MKELYLKLRRGELRPDGAATGNEKDTSAFAGSQRLYEQIGRLVDLEVLALGTMDRFQMYYIEDFTWDLTLSKGGLRNLSGLKKLRKLSLRADFCSKMGQADVEFIDAEWPRLEQIEFGYEQTMIDDTPHWKWLKERRPGLRYVRA</sequence>
<dbReference type="EMBL" id="JAAAJA010002137">
    <property type="protein sequence ID" value="KAG0243049.1"/>
    <property type="molecule type" value="Genomic_DNA"/>
</dbReference>
<dbReference type="AlphaFoldDB" id="A0A9P6PGB1"/>
<protein>
    <submittedName>
        <fullName evidence="1">Uncharacterized protein</fullName>
    </submittedName>
</protein>
<dbReference type="Proteomes" id="UP000726737">
    <property type="component" value="Unassembled WGS sequence"/>
</dbReference>
<evidence type="ECO:0000313" key="2">
    <source>
        <dbReference type="Proteomes" id="UP000726737"/>
    </source>
</evidence>
<evidence type="ECO:0000313" key="1">
    <source>
        <dbReference type="EMBL" id="KAG0243049.1"/>
    </source>
</evidence>